<dbReference type="GO" id="GO:0051453">
    <property type="term" value="P:regulation of intracellular pH"/>
    <property type="evidence" value="ECO:0007669"/>
    <property type="project" value="TreeGrafter"/>
</dbReference>
<comment type="caution">
    <text evidence="2">The sequence shown here is derived from an EMBL/GenBank/DDBJ whole genome shotgun (WGS) entry which is preliminary data.</text>
</comment>
<gene>
    <name evidence="2" type="ORF">PHYPO_G00030700</name>
</gene>
<feature type="domain" description="Band 3 cytoplasmic" evidence="1">
    <location>
        <begin position="157"/>
        <end position="192"/>
    </location>
</feature>
<reference evidence="2 3" key="1">
    <citation type="submission" date="2019-06" db="EMBL/GenBank/DDBJ databases">
        <title>A chromosome-scale genome assembly of the striped catfish, Pangasianodon hypophthalmus.</title>
        <authorList>
            <person name="Wen M."/>
            <person name="Zahm M."/>
            <person name="Roques C."/>
            <person name="Cabau C."/>
            <person name="Klopp C."/>
            <person name="Donnadieu C."/>
            <person name="Jouanno E."/>
            <person name="Avarre J.-C."/>
            <person name="Campet M."/>
            <person name="Ha T.T.T."/>
            <person name="Dugue R."/>
            <person name="Lampietro C."/>
            <person name="Louis A."/>
            <person name="Herpin A."/>
            <person name="Echchiki A."/>
            <person name="Berthelot C."/>
            <person name="Parey E."/>
            <person name="Roest-Crollius H."/>
            <person name="Braasch I."/>
            <person name="Postlethwait J."/>
            <person name="Bobe J."/>
            <person name="Montfort J."/>
            <person name="Bouchez O."/>
            <person name="Begum T."/>
            <person name="Schartl M."/>
            <person name="Guiguen Y."/>
        </authorList>
    </citation>
    <scope>NUCLEOTIDE SEQUENCE [LARGE SCALE GENOMIC DNA]</scope>
    <source>
        <strain evidence="2 3">Indonesia</strain>
        <tissue evidence="2">Blood</tissue>
    </source>
</reference>
<dbReference type="Pfam" id="PF07565">
    <property type="entry name" value="Band_3_cyto"/>
    <property type="match status" value="2"/>
</dbReference>
<sequence>MKETCRALITLRVTNQVKSSSSLLTVAYVELSKLMKNEGEQGGLQETGQWQGYKESRDPEVGYWESSQVSYLTFKSLMQLRQAMDTGVVMLDREEPSLSSIMEKIVDEMIEKKEISSGDRDGVLKALTQNRSQSVETQALTSSLEIQTFSIAEKRDASESVEASVVFVGALDFLEKPTMAFVRLKEARVLETSPGLQLLFASSLC</sequence>
<dbReference type="PANTHER" id="PTHR11453">
    <property type="entry name" value="ANION EXCHANGE PROTEIN"/>
    <property type="match status" value="1"/>
</dbReference>
<evidence type="ECO:0000313" key="3">
    <source>
        <dbReference type="Proteomes" id="UP000327468"/>
    </source>
</evidence>
<keyword evidence="3" id="KW-1185">Reference proteome</keyword>
<dbReference type="AlphaFoldDB" id="A0A5N5MLV6"/>
<dbReference type="Proteomes" id="UP000327468">
    <property type="component" value="Chromosome 12"/>
</dbReference>
<proteinExistence type="predicted"/>
<protein>
    <recommendedName>
        <fullName evidence="1">Band 3 cytoplasmic domain-containing protein</fullName>
    </recommendedName>
</protein>
<name>A0A5N5MLV6_PANHP</name>
<dbReference type="GO" id="GO:0015106">
    <property type="term" value="F:bicarbonate transmembrane transporter activity"/>
    <property type="evidence" value="ECO:0007669"/>
    <property type="project" value="TreeGrafter"/>
</dbReference>
<dbReference type="InterPro" id="IPR016152">
    <property type="entry name" value="PTrfase/Anion_transptr"/>
</dbReference>
<dbReference type="GO" id="GO:0016323">
    <property type="term" value="C:basolateral plasma membrane"/>
    <property type="evidence" value="ECO:0007669"/>
    <property type="project" value="TreeGrafter"/>
</dbReference>
<evidence type="ECO:0000313" key="2">
    <source>
        <dbReference type="EMBL" id="KAB5555196.1"/>
    </source>
</evidence>
<evidence type="ECO:0000259" key="1">
    <source>
        <dbReference type="Pfam" id="PF07565"/>
    </source>
</evidence>
<dbReference type="GO" id="GO:0008509">
    <property type="term" value="F:monoatomic anion transmembrane transporter activity"/>
    <property type="evidence" value="ECO:0007669"/>
    <property type="project" value="InterPro"/>
</dbReference>
<dbReference type="GO" id="GO:0005452">
    <property type="term" value="F:solute:inorganic anion antiporter activity"/>
    <property type="evidence" value="ECO:0007669"/>
    <property type="project" value="InterPro"/>
</dbReference>
<dbReference type="SUPFAM" id="SSF55804">
    <property type="entry name" value="Phoshotransferase/anion transport protein"/>
    <property type="match status" value="1"/>
</dbReference>
<dbReference type="EMBL" id="VFJC01000013">
    <property type="protein sequence ID" value="KAB5555196.1"/>
    <property type="molecule type" value="Genomic_DNA"/>
</dbReference>
<feature type="domain" description="Band 3 cytoplasmic" evidence="1">
    <location>
        <begin position="27"/>
        <end position="143"/>
    </location>
</feature>
<dbReference type="PANTHER" id="PTHR11453:SF12">
    <property type="entry name" value="BAND 3 ANION TRANSPORT PROTEIN"/>
    <property type="match status" value="1"/>
</dbReference>
<dbReference type="InterPro" id="IPR003020">
    <property type="entry name" value="HCO3_transpt_euk"/>
</dbReference>
<dbReference type="Gene3D" id="3.40.930.10">
    <property type="entry name" value="Mannitol-specific EII, Chain A"/>
    <property type="match status" value="1"/>
</dbReference>
<accession>A0A5N5MLV6</accession>
<organism evidence="2 3">
    <name type="scientific">Pangasianodon hypophthalmus</name>
    <name type="common">Striped catfish</name>
    <name type="synonym">Helicophagus hypophthalmus</name>
    <dbReference type="NCBI Taxonomy" id="310915"/>
    <lineage>
        <taxon>Eukaryota</taxon>
        <taxon>Metazoa</taxon>
        <taxon>Chordata</taxon>
        <taxon>Craniata</taxon>
        <taxon>Vertebrata</taxon>
        <taxon>Euteleostomi</taxon>
        <taxon>Actinopterygii</taxon>
        <taxon>Neopterygii</taxon>
        <taxon>Teleostei</taxon>
        <taxon>Ostariophysi</taxon>
        <taxon>Siluriformes</taxon>
        <taxon>Pangasiidae</taxon>
        <taxon>Pangasianodon</taxon>
    </lineage>
</organism>
<dbReference type="InterPro" id="IPR013769">
    <property type="entry name" value="Band3_cytoplasmic_dom"/>
</dbReference>